<dbReference type="CDD" id="cd00540">
    <property type="entry name" value="AAG"/>
    <property type="match status" value="1"/>
</dbReference>
<evidence type="ECO:0000256" key="3">
    <source>
        <dbReference type="ARBA" id="ARBA00022801"/>
    </source>
</evidence>
<sequence length="197" mass="21222">MTFDLSTDPVRTAHRLLGCHLTANGVTARITEVEAYWGELDPASHCYRGRTPRNEVMFGPAGHLYVYFTYGMHHCANVVCLTEDEPGAVLLRAAAVTEGVGLARGRRPTAKTDRDLARGPANLCSALGITGADNGLPLLSSGSPVRLHPAPEVPATEVVAGPRVGISVAEDLPWRFWLRGEPSVSAYRRGGRKRRPA</sequence>
<dbReference type="InterPro" id="IPR011034">
    <property type="entry name" value="Formyl_transferase-like_C_sf"/>
</dbReference>
<dbReference type="PANTHER" id="PTHR10429:SF0">
    <property type="entry name" value="DNA-3-METHYLADENINE GLYCOSYLASE"/>
    <property type="match status" value="1"/>
</dbReference>
<dbReference type="InterPro" id="IPR003180">
    <property type="entry name" value="MPG"/>
</dbReference>
<dbReference type="GO" id="GO:0003905">
    <property type="term" value="F:alkylbase DNA N-glycosylase activity"/>
    <property type="evidence" value="ECO:0007669"/>
    <property type="project" value="UniProtKB-EC"/>
</dbReference>
<organism evidence="6 7">
    <name type="scientific">Crossiella equi</name>
    <dbReference type="NCBI Taxonomy" id="130796"/>
    <lineage>
        <taxon>Bacteria</taxon>
        <taxon>Bacillati</taxon>
        <taxon>Actinomycetota</taxon>
        <taxon>Actinomycetes</taxon>
        <taxon>Pseudonocardiales</taxon>
        <taxon>Pseudonocardiaceae</taxon>
        <taxon>Crossiella</taxon>
    </lineage>
</organism>
<dbReference type="EC" id="3.2.2.-" evidence="5"/>
<dbReference type="HAMAP" id="MF_00527">
    <property type="entry name" value="3MGH"/>
    <property type="match status" value="1"/>
</dbReference>
<keyword evidence="6" id="KW-0326">Glycosidase</keyword>
<keyword evidence="7" id="KW-1185">Reference proteome</keyword>
<dbReference type="Pfam" id="PF02245">
    <property type="entry name" value="Pur_DNA_glyco"/>
    <property type="match status" value="1"/>
</dbReference>
<evidence type="ECO:0000313" key="7">
    <source>
        <dbReference type="Proteomes" id="UP001519363"/>
    </source>
</evidence>
<dbReference type="SUPFAM" id="SSF50486">
    <property type="entry name" value="FMT C-terminal domain-like"/>
    <property type="match status" value="1"/>
</dbReference>
<evidence type="ECO:0000256" key="5">
    <source>
        <dbReference type="HAMAP-Rule" id="MF_00527"/>
    </source>
</evidence>
<evidence type="ECO:0000256" key="2">
    <source>
        <dbReference type="ARBA" id="ARBA00022763"/>
    </source>
</evidence>
<keyword evidence="3 5" id="KW-0378">Hydrolase</keyword>
<evidence type="ECO:0000256" key="4">
    <source>
        <dbReference type="ARBA" id="ARBA00023204"/>
    </source>
</evidence>
<name>A0ABS5A9L3_9PSEU</name>
<keyword evidence="2 5" id="KW-0227">DNA damage</keyword>
<evidence type="ECO:0000313" key="6">
    <source>
        <dbReference type="EMBL" id="MBP2473273.1"/>
    </source>
</evidence>
<proteinExistence type="inferred from homology"/>
<dbReference type="EMBL" id="JAGIOO010000001">
    <property type="protein sequence ID" value="MBP2473273.1"/>
    <property type="molecule type" value="Genomic_DNA"/>
</dbReference>
<reference evidence="6 7" key="1">
    <citation type="submission" date="2021-03" db="EMBL/GenBank/DDBJ databases">
        <title>Sequencing the genomes of 1000 actinobacteria strains.</title>
        <authorList>
            <person name="Klenk H.-P."/>
        </authorList>
    </citation>
    <scope>NUCLEOTIDE SEQUENCE [LARGE SCALE GENOMIC DNA]</scope>
    <source>
        <strain evidence="6 7">DSM 44580</strain>
    </source>
</reference>
<comment type="caution">
    <text evidence="6">The sequence shown here is derived from an EMBL/GenBank/DDBJ whole genome shotgun (WGS) entry which is preliminary data.</text>
</comment>
<dbReference type="NCBIfam" id="TIGR00567">
    <property type="entry name" value="3mg"/>
    <property type="match status" value="1"/>
</dbReference>
<dbReference type="RefSeq" id="WP_086781003.1">
    <property type="nucleotide sequence ID" value="NZ_JAGIOO010000001.1"/>
</dbReference>
<gene>
    <name evidence="6" type="ORF">JOF53_002145</name>
</gene>
<comment type="similarity">
    <text evidence="1 5">Belongs to the DNA glycosylase MPG family.</text>
</comment>
<dbReference type="Proteomes" id="UP001519363">
    <property type="component" value="Unassembled WGS sequence"/>
</dbReference>
<accession>A0ABS5A9L3</accession>
<protein>
    <recommendedName>
        <fullName evidence="5">Putative 3-methyladenine DNA glycosylase</fullName>
        <ecNumber evidence="5">3.2.2.-</ecNumber>
    </recommendedName>
</protein>
<dbReference type="NCBIfam" id="NF002003">
    <property type="entry name" value="PRK00802.1-3"/>
    <property type="match status" value="1"/>
</dbReference>
<dbReference type="InterPro" id="IPR036995">
    <property type="entry name" value="MPG_sf"/>
</dbReference>
<evidence type="ECO:0000256" key="1">
    <source>
        <dbReference type="ARBA" id="ARBA00009232"/>
    </source>
</evidence>
<keyword evidence="4 5" id="KW-0234">DNA repair</keyword>
<dbReference type="PANTHER" id="PTHR10429">
    <property type="entry name" value="DNA-3-METHYLADENINE GLYCOSYLASE"/>
    <property type="match status" value="1"/>
</dbReference>
<dbReference type="Gene3D" id="3.10.300.10">
    <property type="entry name" value="Methylpurine-DNA glycosylase (MPG)"/>
    <property type="match status" value="1"/>
</dbReference>